<reference evidence="2 3" key="1">
    <citation type="journal article" date="2009" name="BMC Genomics">
        <title>Complete genome sequence of the sugarcane nitrogen-fixing endophyte Gluconacetobacter diazotrophicus Pal5.</title>
        <authorList>
            <person name="Bertalan M."/>
            <person name="Albano R."/>
            <person name="Padua V."/>
            <person name="Rouws L."/>
            <person name="Rojas C."/>
            <person name="Hemerly A."/>
            <person name="Teixeira K."/>
            <person name="Schwab S."/>
            <person name="Araujo J."/>
            <person name="Oliveira A."/>
            <person name="Franca L."/>
            <person name="Magalhaes V."/>
            <person name="Alqueres S."/>
            <person name="Cardoso A."/>
            <person name="Almeida W."/>
            <person name="Loureiro M.M."/>
            <person name="Nogueira E."/>
            <person name="Cidade D."/>
            <person name="Oliveira D."/>
            <person name="Simao T."/>
            <person name="Macedo J."/>
            <person name="Valadao A."/>
            <person name="Dreschsel M."/>
            <person name="Freitas F."/>
            <person name="Vidal M."/>
            <person name="Guedes H."/>
            <person name="Rodrigues E."/>
            <person name="Meneses C."/>
            <person name="Brioso P."/>
            <person name="Pozzer L."/>
            <person name="Figueiredo D."/>
            <person name="Montano H."/>
            <person name="Junior J."/>
            <person name="Filho G."/>
            <person name="Flores V."/>
            <person name="Ferreira B."/>
            <person name="Branco A."/>
            <person name="Gonzalez P."/>
            <person name="Guillobel H."/>
            <person name="Lemos M."/>
            <person name="Seibel L."/>
            <person name="Macedo J."/>
            <person name="Alves-Ferreira M."/>
            <person name="Sachetto-Martins G."/>
            <person name="Coelho A."/>
            <person name="Santos E."/>
            <person name="Amaral G."/>
            <person name="Neves A."/>
            <person name="Pacheco A.B."/>
            <person name="Carvalho D."/>
            <person name="Lery L."/>
            <person name="Bisch P."/>
            <person name="Rossle S.C."/>
            <person name="Urmenyi T."/>
            <person name="Kruger W.V."/>
            <person name="Martins O."/>
            <person name="Baldani J.I."/>
            <person name="Ferreira P.C."/>
        </authorList>
    </citation>
    <scope>NUCLEOTIDE SEQUENCE [LARGE SCALE GENOMIC DNA]</scope>
    <source>
        <strain evidence="3">ATCC 49037 / DSM 5601 / CCUG 37298 / CIP 103539 / LMG 7603 / PAl5</strain>
    </source>
</reference>
<evidence type="ECO:0000313" key="3">
    <source>
        <dbReference type="Proteomes" id="UP000001176"/>
    </source>
</evidence>
<sequence>MTGGGAEGGRLGFFGTSLDGGVAPGGAACSGGGPGFSGWTHCVGVISLAQSMECVLPMRSGGTAAWGLAAGGILGGWVPWASERPGPASAAQQTIAASRTALFMTVPPGAGVLRLERPDDTGVARPARGNRRRGRGVRPA</sequence>
<evidence type="ECO:0000313" key="2">
    <source>
        <dbReference type="EMBL" id="CAP54114.1"/>
    </source>
</evidence>
<feature type="compositionally biased region" description="Basic residues" evidence="1">
    <location>
        <begin position="128"/>
        <end position="140"/>
    </location>
</feature>
<keyword evidence="3" id="KW-1185">Reference proteome</keyword>
<dbReference type="KEGG" id="gdi:GDI0171"/>
<gene>
    <name evidence="2" type="ordered locus">GDI0171</name>
</gene>
<protein>
    <submittedName>
        <fullName evidence="2">Uncharacterized protein</fullName>
    </submittedName>
</protein>
<dbReference type="EMBL" id="AM889285">
    <property type="protein sequence ID" value="CAP54114.1"/>
    <property type="molecule type" value="Genomic_DNA"/>
</dbReference>
<dbReference type="AlphaFoldDB" id="A9H272"/>
<feature type="region of interest" description="Disordered" evidence="1">
    <location>
        <begin position="114"/>
        <end position="140"/>
    </location>
</feature>
<dbReference type="Proteomes" id="UP000001176">
    <property type="component" value="Chromosome"/>
</dbReference>
<name>A9H272_GLUDA</name>
<evidence type="ECO:0000256" key="1">
    <source>
        <dbReference type="SAM" id="MobiDB-lite"/>
    </source>
</evidence>
<accession>A9H272</accession>
<proteinExistence type="predicted"/>
<organism evidence="2 3">
    <name type="scientific">Gluconacetobacter diazotrophicus (strain ATCC 49037 / DSM 5601 / CCUG 37298 / CIP 103539 / LMG 7603 / PAl5)</name>
    <dbReference type="NCBI Taxonomy" id="272568"/>
    <lineage>
        <taxon>Bacteria</taxon>
        <taxon>Pseudomonadati</taxon>
        <taxon>Pseudomonadota</taxon>
        <taxon>Alphaproteobacteria</taxon>
        <taxon>Acetobacterales</taxon>
        <taxon>Acetobacteraceae</taxon>
        <taxon>Gluconacetobacter</taxon>
    </lineage>
</organism>